<dbReference type="eggNOG" id="KOG1859">
    <property type="taxonomic scope" value="Eukaryota"/>
</dbReference>
<dbReference type="SUPFAM" id="SSF52058">
    <property type="entry name" value="L domain-like"/>
    <property type="match status" value="1"/>
</dbReference>
<evidence type="ECO:0000313" key="6">
    <source>
        <dbReference type="EMBL" id="ETW02822.1"/>
    </source>
</evidence>
<dbReference type="PROSITE" id="PS51450">
    <property type="entry name" value="LRR"/>
    <property type="match status" value="1"/>
</dbReference>
<dbReference type="RefSeq" id="XP_008868206.1">
    <property type="nucleotide sequence ID" value="XM_008869984.1"/>
</dbReference>
<dbReference type="STRING" id="157072.A0A024UAB9"/>
<keyword evidence="3" id="KW-0433">Leucine-rich repeat</keyword>
<gene>
    <name evidence="6" type="ORF">H310_05306</name>
</gene>
<evidence type="ECO:0000256" key="3">
    <source>
        <dbReference type="ARBA" id="ARBA00022614"/>
    </source>
</evidence>
<dbReference type="OrthoDB" id="676979at2759"/>
<proteinExistence type="predicted"/>
<evidence type="ECO:0000256" key="5">
    <source>
        <dbReference type="SAM" id="MobiDB-lite"/>
    </source>
</evidence>
<dbReference type="PANTHER" id="PTHR15454:SF69">
    <property type="entry name" value="SERINE_THREONINE-PROTEIN KINASE 11-INTERACTING PROTEIN"/>
    <property type="match status" value="1"/>
</dbReference>
<feature type="region of interest" description="Disordered" evidence="5">
    <location>
        <begin position="1"/>
        <end position="24"/>
    </location>
</feature>
<evidence type="ECO:0000256" key="4">
    <source>
        <dbReference type="ARBA" id="ARBA00022737"/>
    </source>
</evidence>
<organism evidence="6">
    <name type="scientific">Aphanomyces invadans</name>
    <dbReference type="NCBI Taxonomy" id="157072"/>
    <lineage>
        <taxon>Eukaryota</taxon>
        <taxon>Sar</taxon>
        <taxon>Stramenopiles</taxon>
        <taxon>Oomycota</taxon>
        <taxon>Saprolegniomycetes</taxon>
        <taxon>Saprolegniales</taxon>
        <taxon>Verrucalvaceae</taxon>
        <taxon>Aphanomyces</taxon>
    </lineage>
</organism>
<keyword evidence="2" id="KW-0963">Cytoplasm</keyword>
<dbReference type="InterPro" id="IPR001611">
    <property type="entry name" value="Leu-rich_rpt"/>
</dbReference>
<keyword evidence="4" id="KW-0677">Repeat</keyword>
<dbReference type="VEuPathDB" id="FungiDB:H310_05306"/>
<accession>A0A024UAB9</accession>
<dbReference type="InterPro" id="IPR032675">
    <property type="entry name" value="LRR_dom_sf"/>
</dbReference>
<comment type="subcellular location">
    <subcellularLocation>
        <location evidence="1">Cytoplasm</location>
    </subcellularLocation>
</comment>
<dbReference type="GeneID" id="20082356"/>
<evidence type="ECO:0000256" key="2">
    <source>
        <dbReference type="ARBA" id="ARBA00022490"/>
    </source>
</evidence>
<evidence type="ECO:0000256" key="1">
    <source>
        <dbReference type="ARBA" id="ARBA00004496"/>
    </source>
</evidence>
<dbReference type="AlphaFoldDB" id="A0A024UAB9"/>
<name>A0A024UAB9_9STRA</name>
<dbReference type="SUPFAM" id="SSF52075">
    <property type="entry name" value="Outer arm dynein light chain 1"/>
    <property type="match status" value="1"/>
</dbReference>
<reference evidence="6" key="1">
    <citation type="submission" date="2013-12" db="EMBL/GenBank/DDBJ databases">
        <title>The Genome Sequence of Aphanomyces invadans NJM9701.</title>
        <authorList>
            <consortium name="The Broad Institute Genomics Platform"/>
            <person name="Russ C."/>
            <person name="Tyler B."/>
            <person name="van West P."/>
            <person name="Dieguez-Uribeondo J."/>
            <person name="Young S.K."/>
            <person name="Zeng Q."/>
            <person name="Gargeya S."/>
            <person name="Fitzgerald M."/>
            <person name="Abouelleil A."/>
            <person name="Alvarado L."/>
            <person name="Chapman S.B."/>
            <person name="Gainer-Dewar J."/>
            <person name="Goldberg J."/>
            <person name="Griggs A."/>
            <person name="Gujja S."/>
            <person name="Hansen M."/>
            <person name="Howarth C."/>
            <person name="Imamovic A."/>
            <person name="Ireland A."/>
            <person name="Larimer J."/>
            <person name="McCowan C."/>
            <person name="Murphy C."/>
            <person name="Pearson M."/>
            <person name="Poon T.W."/>
            <person name="Priest M."/>
            <person name="Roberts A."/>
            <person name="Saif S."/>
            <person name="Shea T."/>
            <person name="Sykes S."/>
            <person name="Wortman J."/>
            <person name="Nusbaum C."/>
            <person name="Birren B."/>
        </authorList>
    </citation>
    <scope>NUCLEOTIDE SEQUENCE [LARGE SCALE GENOMIC DNA]</scope>
    <source>
        <strain evidence="6">NJM9701</strain>
    </source>
</reference>
<protein>
    <submittedName>
        <fullName evidence="6">Uncharacterized protein</fullName>
    </submittedName>
</protein>
<dbReference type="EMBL" id="KI913960">
    <property type="protein sequence ID" value="ETW02822.1"/>
    <property type="molecule type" value="Genomic_DNA"/>
</dbReference>
<dbReference type="GO" id="GO:0005737">
    <property type="term" value="C:cytoplasm"/>
    <property type="evidence" value="ECO:0007669"/>
    <property type="project" value="UniProtKB-SubCell"/>
</dbReference>
<dbReference type="Gene3D" id="3.80.10.10">
    <property type="entry name" value="Ribonuclease Inhibitor"/>
    <property type="match status" value="2"/>
</dbReference>
<dbReference type="PANTHER" id="PTHR15454">
    <property type="entry name" value="NISCHARIN RELATED"/>
    <property type="match status" value="1"/>
</dbReference>
<sequence length="762" mass="84984">MNTRGVAAATDPATEYDDTTEDGLHDGVPLFAPDGGRISTVYQSPANVSPTKAIYIDRFYGDGSFLKLLQETLQKNAGMLKDGLVKLALTPVAIAYLNDRLHTTLCPKRATDNSGRIDGWTIRGTTNSQSFRRVLSPRKSDAFNDPDVAPVGHLDVLKLSTLLTEITCIKVTGTPDQTVVHFNIFPRLKRIELLRTSMVVLDQLACFTMQLEVLHVTECVMQSPLDVLRHGGSWSRLTMLKIVHSDLREWFPDEMLRVSAIQQLDLSNNRLAQLHTLPARSNLQRAILSHNRLKLLSLPEPYPKLTWLALDHNAFESLRSLPWSNLVMLEHLDVSFNCLNDLADVSVLNQLEHLRTLKLMGNPMAAVPDYRRQVLFYLGDVVELDQVAWTWTELDSMRFSRHNKGTTGPLTYPLLPSKPMQMQARMVQIQEPPAPYLSMIRKPRAHSAAFSEGSMVSSVGRTSVASECEVPMSPASSRQRALSYHVDEFLRDLADEMDPDVDDMPVEFEHVMPPTTPGMIVTIFLSMEQADSLDLPLSREGLTGLVHVTPTKLMEYLPGGGVIQRHRAHLLCMAVFTTNDAHHMTIQLGFRHRPTVAYKVSDTATAVKLVRAMHETLADKSNLVAFKCKACGALVISRERLSKSKMDVLVVLAVQQCWICKSSNGREYAAETIPQCYLDLGLDVVDTALPTTPFLGPHANREFYIDAEYDDGGFVGGRDEIIWVVTDTFMKEVKVAANDVAPEDDNGSTDVMAATYRRWCGT</sequence>